<name>A0ACB8EE94_9SAUR</name>
<reference evidence="1" key="1">
    <citation type="submission" date="2021-08" db="EMBL/GenBank/DDBJ databases">
        <title>The first chromosome-level gecko genome reveals the dynamic sex chromosomes of Neotropical dwarf geckos (Sphaerodactylidae: Sphaerodactylus).</title>
        <authorList>
            <person name="Pinto B.J."/>
            <person name="Keating S.E."/>
            <person name="Gamble T."/>
        </authorList>
    </citation>
    <scope>NUCLEOTIDE SEQUENCE</scope>
    <source>
        <strain evidence="1">TG3544</strain>
    </source>
</reference>
<keyword evidence="2" id="KW-1185">Reference proteome</keyword>
<dbReference type="EMBL" id="CM037629">
    <property type="protein sequence ID" value="KAH7990914.1"/>
    <property type="molecule type" value="Genomic_DNA"/>
</dbReference>
<gene>
    <name evidence="1" type="ORF">K3G42_012697</name>
</gene>
<protein>
    <submittedName>
        <fullName evidence="1">Uncharacterized protein</fullName>
    </submittedName>
</protein>
<dbReference type="Proteomes" id="UP000827872">
    <property type="component" value="Linkage Group LG16"/>
</dbReference>
<comment type="caution">
    <text evidence="1">The sequence shown here is derived from an EMBL/GenBank/DDBJ whole genome shotgun (WGS) entry which is preliminary data.</text>
</comment>
<proteinExistence type="predicted"/>
<accession>A0ACB8EE94</accession>
<organism evidence="1 2">
    <name type="scientific">Sphaerodactylus townsendi</name>
    <dbReference type="NCBI Taxonomy" id="933632"/>
    <lineage>
        <taxon>Eukaryota</taxon>
        <taxon>Metazoa</taxon>
        <taxon>Chordata</taxon>
        <taxon>Craniata</taxon>
        <taxon>Vertebrata</taxon>
        <taxon>Euteleostomi</taxon>
        <taxon>Lepidosauria</taxon>
        <taxon>Squamata</taxon>
        <taxon>Bifurcata</taxon>
        <taxon>Gekkota</taxon>
        <taxon>Sphaerodactylidae</taxon>
        <taxon>Sphaerodactylus</taxon>
    </lineage>
</organism>
<evidence type="ECO:0000313" key="1">
    <source>
        <dbReference type="EMBL" id="KAH7990914.1"/>
    </source>
</evidence>
<sequence length="159" mass="17708">MEVPAVNLKAIILAHWLLSTWGYMALWLPPSYAWGNFTILAVGVWAVAQRDSVDAILMFLAGLLLTILTDIVHISLSYPNHLSDVLRFSTGMAIFSLLLKPLSCFFAYQMYRERGGEYAINLGVLGVASEHSAYQSIDHAEPPRPFPDVTSKMTPPHPY</sequence>
<evidence type="ECO:0000313" key="2">
    <source>
        <dbReference type="Proteomes" id="UP000827872"/>
    </source>
</evidence>